<feature type="transmembrane region" description="Helical" evidence="5">
    <location>
        <begin position="6"/>
        <end position="28"/>
    </location>
</feature>
<dbReference type="GO" id="GO:0005886">
    <property type="term" value="C:plasma membrane"/>
    <property type="evidence" value="ECO:0007669"/>
    <property type="project" value="TreeGrafter"/>
</dbReference>
<evidence type="ECO:0000313" key="7">
    <source>
        <dbReference type="EMBL" id="CAF9910324.1"/>
    </source>
</evidence>
<keyword evidence="8" id="KW-1185">Reference proteome</keyword>
<protein>
    <recommendedName>
        <fullName evidence="6">Major facilitator superfamily (MFS) profile domain-containing protein</fullName>
    </recommendedName>
</protein>
<evidence type="ECO:0000256" key="3">
    <source>
        <dbReference type="ARBA" id="ARBA00022989"/>
    </source>
</evidence>
<dbReference type="InterPro" id="IPR011701">
    <property type="entry name" value="MFS"/>
</dbReference>
<feature type="domain" description="Major facilitator superfamily (MFS) profile" evidence="6">
    <location>
        <begin position="1"/>
        <end position="426"/>
    </location>
</feature>
<comment type="caution">
    <text evidence="7">The sequence shown here is derived from an EMBL/GenBank/DDBJ whole genome shotgun (WGS) entry which is preliminary data.</text>
</comment>
<dbReference type="Proteomes" id="UP000664534">
    <property type="component" value="Unassembled WGS sequence"/>
</dbReference>
<dbReference type="Pfam" id="PF07690">
    <property type="entry name" value="MFS_1"/>
    <property type="match status" value="1"/>
</dbReference>
<reference evidence="7" key="1">
    <citation type="submission" date="2021-03" db="EMBL/GenBank/DDBJ databases">
        <authorList>
            <person name="Tagirdzhanova G."/>
        </authorList>
    </citation>
    <scope>NUCLEOTIDE SEQUENCE</scope>
</reference>
<evidence type="ECO:0000256" key="5">
    <source>
        <dbReference type="SAM" id="Phobius"/>
    </source>
</evidence>
<feature type="transmembrane region" description="Helical" evidence="5">
    <location>
        <begin position="334"/>
        <end position="354"/>
    </location>
</feature>
<dbReference type="OrthoDB" id="440553at2759"/>
<feature type="transmembrane region" description="Helical" evidence="5">
    <location>
        <begin position="122"/>
        <end position="142"/>
    </location>
</feature>
<name>A0A8H3EPK1_9LECA</name>
<feature type="transmembrane region" description="Helical" evidence="5">
    <location>
        <begin position="78"/>
        <end position="102"/>
    </location>
</feature>
<evidence type="ECO:0000313" key="8">
    <source>
        <dbReference type="Proteomes" id="UP000664534"/>
    </source>
</evidence>
<evidence type="ECO:0000256" key="2">
    <source>
        <dbReference type="ARBA" id="ARBA00022692"/>
    </source>
</evidence>
<dbReference type="InterPro" id="IPR036259">
    <property type="entry name" value="MFS_trans_sf"/>
</dbReference>
<dbReference type="PANTHER" id="PTHR23501:SF43">
    <property type="entry name" value="MULTIDRUG TRANSPORTER, PUTATIVE (AFU_ORTHOLOGUE AFUA_6G03040)-RELATED"/>
    <property type="match status" value="1"/>
</dbReference>
<feature type="transmembrane region" description="Helical" evidence="5">
    <location>
        <begin position="262"/>
        <end position="282"/>
    </location>
</feature>
<organism evidence="7 8">
    <name type="scientific">Imshaugia aleurites</name>
    <dbReference type="NCBI Taxonomy" id="172621"/>
    <lineage>
        <taxon>Eukaryota</taxon>
        <taxon>Fungi</taxon>
        <taxon>Dikarya</taxon>
        <taxon>Ascomycota</taxon>
        <taxon>Pezizomycotina</taxon>
        <taxon>Lecanoromycetes</taxon>
        <taxon>OSLEUM clade</taxon>
        <taxon>Lecanoromycetidae</taxon>
        <taxon>Lecanorales</taxon>
        <taxon>Lecanorineae</taxon>
        <taxon>Parmeliaceae</taxon>
        <taxon>Imshaugia</taxon>
    </lineage>
</organism>
<dbReference type="EMBL" id="CAJPDT010000007">
    <property type="protein sequence ID" value="CAF9910324.1"/>
    <property type="molecule type" value="Genomic_DNA"/>
</dbReference>
<gene>
    <name evidence="7" type="ORF">IMSHALPRED_009156</name>
</gene>
<dbReference type="GO" id="GO:0022857">
    <property type="term" value="F:transmembrane transporter activity"/>
    <property type="evidence" value="ECO:0007669"/>
    <property type="project" value="InterPro"/>
</dbReference>
<feature type="transmembrane region" description="Helical" evidence="5">
    <location>
        <begin position="154"/>
        <end position="175"/>
    </location>
</feature>
<dbReference type="Gene3D" id="1.20.1720.10">
    <property type="entry name" value="Multidrug resistance protein D"/>
    <property type="match status" value="1"/>
</dbReference>
<feature type="transmembrane region" description="Helical" evidence="5">
    <location>
        <begin position="403"/>
        <end position="423"/>
    </location>
</feature>
<keyword evidence="4 5" id="KW-0472">Membrane</keyword>
<feature type="transmembrane region" description="Helical" evidence="5">
    <location>
        <begin position="196"/>
        <end position="217"/>
    </location>
</feature>
<feature type="transmembrane region" description="Helical" evidence="5">
    <location>
        <begin position="40"/>
        <end position="58"/>
    </location>
</feature>
<comment type="subcellular location">
    <subcellularLocation>
        <location evidence="1">Membrane</location>
        <topology evidence="1">Multi-pass membrane protein</topology>
    </subcellularLocation>
</comment>
<dbReference type="PROSITE" id="PS50850">
    <property type="entry name" value="MFS"/>
    <property type="match status" value="1"/>
</dbReference>
<dbReference type="SUPFAM" id="SSF103473">
    <property type="entry name" value="MFS general substrate transporter"/>
    <property type="match status" value="2"/>
</dbReference>
<evidence type="ECO:0000256" key="4">
    <source>
        <dbReference type="ARBA" id="ARBA00023136"/>
    </source>
</evidence>
<dbReference type="InterPro" id="IPR020846">
    <property type="entry name" value="MFS_dom"/>
</dbReference>
<dbReference type="Gene3D" id="1.20.1250.20">
    <property type="entry name" value="MFS general substrate transporter like domains"/>
    <property type="match status" value="1"/>
</dbReference>
<sequence>MLIVLRSLQGIGAAGCFSISMIVFFELIPREKYPKYGSIISADIALATLLGPLLGGIINDTTTWRWVFLIKEQIGLILVYSAPAGAVAIALIGFLLPSNFPFQGRPSMQRPRIFSKESIQRIDFLGAFLLIGANLTLVTALLEASTSYSWSSPVIIALLVVSAILWMIFVAWEWFATKDTTRMEPVFPFRFFHNRYWMGMLLQSAFVGVPFTVLVVDLPQRFQSVNNLSALDAGVRLLPYAMLAPLGSLTSNLIFMRRKAPLPILCAGASFQLVGLVLLATMPASTGSIPAAQYGYEAIAGFGVGITFGTLVTITPGSVDMRDLATATGAMIQFRQMGGAIGLTIGSSLLNSYLKRHLSPPVLTTNQLSRVLLSTAQIQTFPPQLQVVVREAFAVAYKLQLKVVTGFAAAHFPAILLMLRLVGWRELRIVGAR</sequence>
<evidence type="ECO:0000256" key="1">
    <source>
        <dbReference type="ARBA" id="ARBA00004141"/>
    </source>
</evidence>
<feature type="transmembrane region" description="Helical" evidence="5">
    <location>
        <begin position="294"/>
        <end position="314"/>
    </location>
</feature>
<proteinExistence type="predicted"/>
<feature type="transmembrane region" description="Helical" evidence="5">
    <location>
        <begin position="237"/>
        <end position="255"/>
    </location>
</feature>
<keyword evidence="3 5" id="KW-1133">Transmembrane helix</keyword>
<dbReference type="AlphaFoldDB" id="A0A8H3EPK1"/>
<evidence type="ECO:0000259" key="6">
    <source>
        <dbReference type="PROSITE" id="PS50850"/>
    </source>
</evidence>
<keyword evidence="2 5" id="KW-0812">Transmembrane</keyword>
<dbReference type="PANTHER" id="PTHR23501">
    <property type="entry name" value="MAJOR FACILITATOR SUPERFAMILY"/>
    <property type="match status" value="1"/>
</dbReference>
<accession>A0A8H3EPK1</accession>